<keyword evidence="5" id="KW-1185">Reference proteome</keyword>
<reference evidence="4 5" key="1">
    <citation type="submission" date="2017-08" db="EMBL/GenBank/DDBJ databases">
        <title>Mesorhizobium wenxinae sp. nov., a novel rhizobial species isolated from root nodules of chickpea (Cicer arietinum L.).</title>
        <authorList>
            <person name="Zhang J."/>
        </authorList>
    </citation>
    <scope>NUCLEOTIDE SEQUENCE [LARGE SCALE GENOMIC DNA]</scope>
    <source>
        <strain evidence="4 5">SDW018</strain>
    </source>
</reference>
<dbReference type="EMBL" id="NPKJ01000075">
    <property type="protein sequence ID" value="PAQ05033.1"/>
    <property type="molecule type" value="Genomic_DNA"/>
</dbReference>
<dbReference type="AlphaFoldDB" id="A0A271LA98"/>
<keyword evidence="2" id="KW-0378">Hydrolase</keyword>
<dbReference type="GO" id="GO:0008758">
    <property type="term" value="F:UDP-2,3-diacylglucosamine hydrolase activity"/>
    <property type="evidence" value="ECO:0007669"/>
    <property type="project" value="TreeGrafter"/>
</dbReference>
<dbReference type="GO" id="GO:0046872">
    <property type="term" value="F:metal ion binding"/>
    <property type="evidence" value="ECO:0007669"/>
    <property type="project" value="UniProtKB-KW"/>
</dbReference>
<dbReference type="InterPro" id="IPR051158">
    <property type="entry name" value="Metallophosphoesterase_sf"/>
</dbReference>
<dbReference type="Proteomes" id="UP000216442">
    <property type="component" value="Unassembled WGS sequence"/>
</dbReference>
<dbReference type="PIRSF" id="PIRSF008292">
    <property type="entry name" value="UCP008292"/>
    <property type="match status" value="1"/>
</dbReference>
<dbReference type="Pfam" id="PF00149">
    <property type="entry name" value="Metallophos"/>
    <property type="match status" value="1"/>
</dbReference>
<dbReference type="GO" id="GO:0016020">
    <property type="term" value="C:membrane"/>
    <property type="evidence" value="ECO:0007669"/>
    <property type="project" value="GOC"/>
</dbReference>
<proteinExistence type="predicted"/>
<feature type="domain" description="Calcineurin-like phosphoesterase" evidence="3">
    <location>
        <begin position="19"/>
        <end position="217"/>
    </location>
</feature>
<dbReference type="InterPro" id="IPR004843">
    <property type="entry name" value="Calcineurin-like_PHP"/>
</dbReference>
<dbReference type="GO" id="GO:0009245">
    <property type="term" value="P:lipid A biosynthetic process"/>
    <property type="evidence" value="ECO:0007669"/>
    <property type="project" value="TreeGrafter"/>
</dbReference>
<comment type="caution">
    <text evidence="4">The sequence shown here is derived from an EMBL/GenBank/DDBJ whole genome shotgun (WGS) entry which is preliminary data.</text>
</comment>
<dbReference type="InterPro" id="IPR029052">
    <property type="entry name" value="Metallo-depent_PP-like"/>
</dbReference>
<dbReference type="InterPro" id="IPR016538">
    <property type="entry name" value="UCP008292"/>
</dbReference>
<dbReference type="PANTHER" id="PTHR31302">
    <property type="entry name" value="TRANSMEMBRANE PROTEIN WITH METALLOPHOSPHOESTERASE DOMAIN-RELATED"/>
    <property type="match status" value="1"/>
</dbReference>
<evidence type="ECO:0000259" key="3">
    <source>
        <dbReference type="Pfam" id="PF00149"/>
    </source>
</evidence>
<gene>
    <name evidence="4" type="ORF">CIT26_32795</name>
</gene>
<evidence type="ECO:0000313" key="5">
    <source>
        <dbReference type="Proteomes" id="UP000216442"/>
    </source>
</evidence>
<keyword evidence="1" id="KW-0479">Metal-binding</keyword>
<dbReference type="OrthoDB" id="9783437at2"/>
<name>A0A271LA98_9HYPH</name>
<evidence type="ECO:0000256" key="2">
    <source>
        <dbReference type="ARBA" id="ARBA00022801"/>
    </source>
</evidence>
<protein>
    <submittedName>
        <fullName evidence="4">Metallophosphoesterase</fullName>
    </submittedName>
</protein>
<evidence type="ECO:0000313" key="4">
    <source>
        <dbReference type="EMBL" id="PAQ05033.1"/>
    </source>
</evidence>
<dbReference type="SUPFAM" id="SSF56300">
    <property type="entry name" value="Metallo-dependent phosphatases"/>
    <property type="match status" value="1"/>
</dbReference>
<dbReference type="Gene3D" id="3.60.21.10">
    <property type="match status" value="1"/>
</dbReference>
<evidence type="ECO:0000256" key="1">
    <source>
        <dbReference type="ARBA" id="ARBA00022723"/>
    </source>
</evidence>
<sequence>MAEKRTTATATVGNGGTVKIAAVGDLHVKEDAQASCRDLFGEVSREADVLVLTGDLTNLGKPREAEILAEDLRACAIPVVAVLGNHDYESGAVEDVAHILRQAGVHLLDGQTTEIKEVGFVGVKGFIGGFGSRMLGSFGEPAIKAMVAESVSESMRLENAMRQVRTNRTVVVLHYAPVVETVAGEPLEIFPFLGSSRLAETIDRFKVSAVVHGHAHRGVYEGRTPGGAPVYNVAMHVAKPTGRPYALLEI</sequence>
<organism evidence="4 5">
    <name type="scientific">Mesorhizobium temperatum</name>
    <dbReference type="NCBI Taxonomy" id="241416"/>
    <lineage>
        <taxon>Bacteria</taxon>
        <taxon>Pseudomonadati</taxon>
        <taxon>Pseudomonadota</taxon>
        <taxon>Alphaproteobacteria</taxon>
        <taxon>Hyphomicrobiales</taxon>
        <taxon>Phyllobacteriaceae</taxon>
        <taxon>Mesorhizobium</taxon>
    </lineage>
</organism>
<accession>A0A271LA98</accession>
<dbReference type="RefSeq" id="WP_095496442.1">
    <property type="nucleotide sequence ID" value="NZ_NPKJ01000075.1"/>
</dbReference>
<dbReference type="PANTHER" id="PTHR31302:SF31">
    <property type="entry name" value="PHOSPHODIESTERASE YAEI"/>
    <property type="match status" value="1"/>
</dbReference>